<name>A0A5J4NDA2_9TREM</name>
<gene>
    <name evidence="1" type="ORF">DEA37_0001721</name>
</gene>
<dbReference type="InterPro" id="IPR052220">
    <property type="entry name" value="METTL25"/>
</dbReference>
<evidence type="ECO:0000313" key="2">
    <source>
        <dbReference type="Proteomes" id="UP000324629"/>
    </source>
</evidence>
<organism evidence="1 2">
    <name type="scientific">Paragonimus westermani</name>
    <dbReference type="NCBI Taxonomy" id="34504"/>
    <lineage>
        <taxon>Eukaryota</taxon>
        <taxon>Metazoa</taxon>
        <taxon>Spiralia</taxon>
        <taxon>Lophotrochozoa</taxon>
        <taxon>Platyhelminthes</taxon>
        <taxon>Trematoda</taxon>
        <taxon>Digenea</taxon>
        <taxon>Plagiorchiida</taxon>
        <taxon>Troglotremata</taxon>
        <taxon>Troglotrematidae</taxon>
        <taxon>Paragonimus</taxon>
    </lineage>
</organism>
<sequence>ALVRGSSSSHHWPPDILQFAHACRKYTRLLTRRTALNCRSICVSEAGRLVPNQLAHCCDYINRSRVTQRNRVNMSPKKQHEVERMVCLTEHVLRDLNMSVVGNRRLKVADSFENDEQMSTFQTCSLLNESDIYVGSTSESDSDDFTHPCAASLWIVDIGSGLGHLPNAIAVRLQQSTRGGSHSEHVIEKPPVVAVECDPFLHQRAQSRLHDKRSKFASHVCRMLFRLESTNVNEFKVRVTQIGCCCCNSSDNKWHCLLLGDAWICTDFPTSSVFRAAAEASKLPQFFANIFSTEATFRLACQWSPSTWLLWTAHDFNVHRVRFLHRVLFSVCFTSSLADLHGGSENLSVRKSISDPIAVPEVVALLDACLSTNPPITFFHVCSVLMELITKQLHLRSIPNLPPDLFYSLERLWHLTPGLLALQQLLQPLLEMVILADRLWFVRQGNGVSTSGLIRLFDPFLSPRCVALVARKS</sequence>
<dbReference type="AlphaFoldDB" id="A0A5J4NDA2"/>
<dbReference type="Proteomes" id="UP000324629">
    <property type="component" value="Unassembled WGS sequence"/>
</dbReference>
<evidence type="ECO:0008006" key="3">
    <source>
        <dbReference type="Google" id="ProtNLM"/>
    </source>
</evidence>
<feature type="non-terminal residue" evidence="1">
    <location>
        <position position="1"/>
    </location>
</feature>
<protein>
    <recommendedName>
        <fullName evidence="3">Methyltransferase domain-containing protein</fullName>
    </recommendedName>
</protein>
<dbReference type="PANTHER" id="PTHR12496">
    <property type="entry name" value="CGI-41 METHYLTRANSFERASE"/>
    <property type="match status" value="1"/>
</dbReference>
<comment type="caution">
    <text evidence="1">The sequence shown here is derived from an EMBL/GenBank/DDBJ whole genome shotgun (WGS) entry which is preliminary data.</text>
</comment>
<proteinExistence type="predicted"/>
<evidence type="ECO:0000313" key="1">
    <source>
        <dbReference type="EMBL" id="KAA3673566.1"/>
    </source>
</evidence>
<keyword evidence="2" id="KW-1185">Reference proteome</keyword>
<accession>A0A5J4NDA2</accession>
<dbReference type="EMBL" id="QNGE01003823">
    <property type="protein sequence ID" value="KAA3673566.1"/>
    <property type="molecule type" value="Genomic_DNA"/>
</dbReference>
<reference evidence="1 2" key="1">
    <citation type="journal article" date="2019" name="Gigascience">
        <title>Whole-genome sequence of the oriental lung fluke Paragonimus westermani.</title>
        <authorList>
            <person name="Oey H."/>
            <person name="Zakrzewski M."/>
            <person name="Narain K."/>
            <person name="Devi K.R."/>
            <person name="Agatsuma T."/>
            <person name="Nawaratna S."/>
            <person name="Gobert G.N."/>
            <person name="Jones M.K."/>
            <person name="Ragan M.A."/>
            <person name="McManus D.P."/>
            <person name="Krause L."/>
        </authorList>
    </citation>
    <scope>NUCLEOTIDE SEQUENCE [LARGE SCALE GENOMIC DNA]</scope>
    <source>
        <strain evidence="1 2">IND2009</strain>
    </source>
</reference>